<sequence>MCSRAFTTVIIMVNAAVASGGKPGRRHIKDERSSLACGVGVNDCPRWMALQVICRGPLWRVEHWRRCLCTTSFVFAILLGVVEYCVRLF</sequence>
<protein>
    <submittedName>
        <fullName evidence="2">Putative secreted protein</fullName>
    </submittedName>
</protein>
<evidence type="ECO:0000256" key="1">
    <source>
        <dbReference type="SAM" id="SignalP"/>
    </source>
</evidence>
<dbReference type="EMBL" id="GHWJ01010303">
    <property type="protein sequence ID" value="NOV43040.1"/>
    <property type="molecule type" value="Transcribed_RNA"/>
</dbReference>
<feature type="chain" id="PRO_5026810678" evidence="1">
    <location>
        <begin position="21"/>
        <end position="89"/>
    </location>
</feature>
<organism evidence="2">
    <name type="scientific">Rhipicephalus microplus</name>
    <name type="common">Cattle tick</name>
    <name type="synonym">Boophilus microplus</name>
    <dbReference type="NCBI Taxonomy" id="6941"/>
    <lineage>
        <taxon>Eukaryota</taxon>
        <taxon>Metazoa</taxon>
        <taxon>Ecdysozoa</taxon>
        <taxon>Arthropoda</taxon>
        <taxon>Chelicerata</taxon>
        <taxon>Arachnida</taxon>
        <taxon>Acari</taxon>
        <taxon>Parasitiformes</taxon>
        <taxon>Ixodida</taxon>
        <taxon>Ixodoidea</taxon>
        <taxon>Ixodidae</taxon>
        <taxon>Rhipicephalinae</taxon>
        <taxon>Rhipicephalus</taxon>
        <taxon>Boophilus</taxon>
    </lineage>
</organism>
<keyword evidence="1" id="KW-0732">Signal</keyword>
<evidence type="ECO:0000313" key="2">
    <source>
        <dbReference type="EMBL" id="NOV43040.1"/>
    </source>
</evidence>
<name>A0A6M2DBG7_RHIMP</name>
<reference evidence="2" key="1">
    <citation type="submission" date="2019-09" db="EMBL/GenBank/DDBJ databases">
        <title>Organ-specific transcriptomic study of the physiology of the cattle tick, Rhipicephalus microplus.</title>
        <authorList>
            <person name="Tirloni L."/>
            <person name="Braz G."/>
            <person name="Gandara A.C.P."/>
            <person name="Sabadin G.A."/>
            <person name="da Silva R.M."/>
            <person name="Guizzo M.G."/>
            <person name="Machado J.A."/>
            <person name="Costa E.P."/>
            <person name="Gomes H.F."/>
            <person name="Moraes J."/>
            <person name="Mota M.B.S."/>
            <person name="Mesquita R.D."/>
            <person name="Alvarenga P.H."/>
            <person name="Alves F."/>
            <person name="Seixas A."/>
            <person name="da Fonseca R.N."/>
            <person name="Fogaca A."/>
            <person name="Logullo C."/>
            <person name="Tanaka A."/>
            <person name="Daffre S."/>
            <person name="Termignoni C."/>
            <person name="Vaz I.S.Jr."/>
            <person name="Oliveira P.L."/>
            <person name="Ribeiro J.M."/>
        </authorList>
    </citation>
    <scope>NUCLEOTIDE SEQUENCE</scope>
    <source>
        <strain evidence="2">Porto Alegre</strain>
    </source>
</reference>
<feature type="signal peptide" evidence="1">
    <location>
        <begin position="1"/>
        <end position="20"/>
    </location>
</feature>
<proteinExistence type="predicted"/>
<dbReference type="AlphaFoldDB" id="A0A6M2DBG7"/>
<accession>A0A6M2DBG7</accession>